<reference evidence="2" key="1">
    <citation type="journal article" date="2019" name="Int. J. Syst. Evol. Microbiol.">
        <title>The Global Catalogue of Microorganisms (GCM) 10K type strain sequencing project: providing services to taxonomists for standard genome sequencing and annotation.</title>
        <authorList>
            <consortium name="The Broad Institute Genomics Platform"/>
            <consortium name="The Broad Institute Genome Sequencing Center for Infectious Disease"/>
            <person name="Wu L."/>
            <person name="Ma J."/>
        </authorList>
    </citation>
    <scope>NUCLEOTIDE SEQUENCE [LARGE SCALE GENOMIC DNA]</scope>
    <source>
        <strain evidence="2">CCUG 54356</strain>
    </source>
</reference>
<organism evidence="1 2">
    <name type="scientific">Microbulbifer celer</name>
    <dbReference type="NCBI Taxonomy" id="435905"/>
    <lineage>
        <taxon>Bacteria</taxon>
        <taxon>Pseudomonadati</taxon>
        <taxon>Pseudomonadota</taxon>
        <taxon>Gammaproteobacteria</taxon>
        <taxon>Cellvibrionales</taxon>
        <taxon>Microbulbiferaceae</taxon>
        <taxon>Microbulbifer</taxon>
    </lineage>
</organism>
<keyword evidence="2" id="KW-1185">Reference proteome</keyword>
<comment type="caution">
    <text evidence="1">The sequence shown here is derived from an EMBL/GenBank/DDBJ whole genome shotgun (WGS) entry which is preliminary data.</text>
</comment>
<protein>
    <submittedName>
        <fullName evidence="1">Uncharacterized protein</fullName>
    </submittedName>
</protein>
<sequence length="185" mass="20909">MSWIQKPKYPVKEQLPKIEHHEQIPSGAVELARMIEPNEDDIMVLVRQGDYLSILQADKEPRKLRNGKLIYSCSQNDFPLGVLPWFSKALTEFQKPPAEGGLHAGAMTSPDEEVEGEMLCIERAMNAGPGIGGYAVVNWSRKSRLVRLEGHFRPQEVTFADNLLYDSGMLDLVKDLGEKYRRGEL</sequence>
<gene>
    <name evidence="1" type="ORF">ACFQ2X_06615</name>
</gene>
<name>A0ABW3U7C8_9GAMM</name>
<proteinExistence type="predicted"/>
<dbReference type="Proteomes" id="UP001597264">
    <property type="component" value="Unassembled WGS sequence"/>
</dbReference>
<evidence type="ECO:0000313" key="1">
    <source>
        <dbReference type="EMBL" id="MFD1216264.1"/>
    </source>
</evidence>
<dbReference type="EMBL" id="JBHTLR010000007">
    <property type="protein sequence ID" value="MFD1216264.1"/>
    <property type="molecule type" value="Genomic_DNA"/>
</dbReference>
<evidence type="ECO:0000313" key="2">
    <source>
        <dbReference type="Proteomes" id="UP001597264"/>
    </source>
</evidence>
<dbReference type="RefSeq" id="WP_230438368.1">
    <property type="nucleotide sequence ID" value="NZ_CP087715.1"/>
</dbReference>
<accession>A0ABW3U7C8</accession>